<dbReference type="EMBL" id="PQ287320">
    <property type="protein sequence ID" value="XHV10706.1"/>
    <property type="molecule type" value="Genomic_DNA"/>
</dbReference>
<organism evidence="1">
    <name type="scientific">Caulobacter phage BL57</name>
    <dbReference type="NCBI Taxonomy" id="3348355"/>
    <lineage>
        <taxon>Viruses</taxon>
    </lineage>
</organism>
<sequence length="88" mass="10359">MTTTWTRDLPDLTRRERDMSLAVINHLKTHPYAVRTPLAAPTPPIVRETLGDAMFFRQPYPRTKDAIWMFEDPQTRDRFLEVYVGEPL</sequence>
<gene>
    <name evidence="1" type="ORF">BL57_234c</name>
</gene>
<accession>A0AB74UNJ9</accession>
<evidence type="ECO:0000313" key="1">
    <source>
        <dbReference type="EMBL" id="XHV10706.1"/>
    </source>
</evidence>
<proteinExistence type="predicted"/>
<name>A0AB74UNJ9_9VIRU</name>
<reference evidence="1" key="1">
    <citation type="submission" date="2024-10" db="EMBL/GenBank/DDBJ databases">
        <title>Genetic diversity among independent isolates of the Dolichocephalovirinae subfamily.</title>
        <authorList>
            <person name="Ely B."/>
            <person name="Thomas Q."/>
            <person name="Mohammadi T."/>
        </authorList>
    </citation>
    <scope>NUCLEOTIDE SEQUENCE</scope>
</reference>
<protein>
    <submittedName>
        <fullName evidence="1">Uncharacterized protein</fullName>
    </submittedName>
</protein>